<dbReference type="Pfam" id="PF04365">
    <property type="entry name" value="BrnT_toxin"/>
    <property type="match status" value="1"/>
</dbReference>
<dbReference type="Gene3D" id="3.10.450.530">
    <property type="entry name" value="Ribonuclease toxin, BrnT, of type II toxin-antitoxin system"/>
    <property type="match status" value="1"/>
</dbReference>
<accession>A0ABQ3G5D6</accession>
<comment type="caution">
    <text evidence="1">The sequence shown here is derived from an EMBL/GenBank/DDBJ whole genome shotgun (WGS) entry which is preliminary data.</text>
</comment>
<evidence type="ECO:0000313" key="2">
    <source>
        <dbReference type="Proteomes" id="UP000626210"/>
    </source>
</evidence>
<evidence type="ECO:0000313" key="1">
    <source>
        <dbReference type="EMBL" id="GHC91416.1"/>
    </source>
</evidence>
<reference evidence="2" key="1">
    <citation type="journal article" date="2019" name="Int. J. Syst. Evol. Microbiol.">
        <title>The Global Catalogue of Microorganisms (GCM) 10K type strain sequencing project: providing services to taxonomists for standard genome sequencing and annotation.</title>
        <authorList>
            <consortium name="The Broad Institute Genomics Platform"/>
            <consortium name="The Broad Institute Genome Sequencing Center for Infectious Disease"/>
            <person name="Wu L."/>
            <person name="Ma J."/>
        </authorList>
    </citation>
    <scope>NUCLEOTIDE SEQUENCE [LARGE SCALE GENOMIC DNA]</scope>
    <source>
        <strain evidence="2">KCTC 23314</strain>
    </source>
</reference>
<protein>
    <recommendedName>
        <fullName evidence="3">BrnT family toxin</fullName>
    </recommendedName>
</protein>
<dbReference type="InterPro" id="IPR038573">
    <property type="entry name" value="BrnT_sf"/>
</dbReference>
<dbReference type="InterPro" id="IPR007460">
    <property type="entry name" value="BrnT_toxin"/>
</dbReference>
<gene>
    <name evidence="1" type="ORF">GCM10007320_40400</name>
</gene>
<keyword evidence="2" id="KW-1185">Reference proteome</keyword>
<organism evidence="1 2">
    <name type="scientific">Pseudorhodoferax aquiterrae</name>
    <dbReference type="NCBI Taxonomy" id="747304"/>
    <lineage>
        <taxon>Bacteria</taxon>
        <taxon>Pseudomonadati</taxon>
        <taxon>Pseudomonadota</taxon>
        <taxon>Betaproteobacteria</taxon>
        <taxon>Burkholderiales</taxon>
        <taxon>Comamonadaceae</taxon>
    </lineage>
</organism>
<dbReference type="RefSeq" id="WP_189688696.1">
    <property type="nucleotide sequence ID" value="NZ_BMYK01000014.1"/>
</dbReference>
<dbReference type="EMBL" id="BMYK01000014">
    <property type="protein sequence ID" value="GHC91416.1"/>
    <property type="molecule type" value="Genomic_DNA"/>
</dbReference>
<sequence>MHIAFDAGKNDRNIAERGLSFTEVTAFDFGTALVCEDDRKAYPEVRYVAIGFLRRRLHVLCFTPIDAGIRVISFRKANNREIKAYEQAHAHD</sequence>
<proteinExistence type="predicted"/>
<name>A0ABQ3G5D6_9BURK</name>
<evidence type="ECO:0008006" key="3">
    <source>
        <dbReference type="Google" id="ProtNLM"/>
    </source>
</evidence>
<dbReference type="Proteomes" id="UP000626210">
    <property type="component" value="Unassembled WGS sequence"/>
</dbReference>